<evidence type="ECO:0000256" key="1">
    <source>
        <dbReference type="ARBA" id="ARBA00004651"/>
    </source>
</evidence>
<evidence type="ECO:0000256" key="6">
    <source>
        <dbReference type="ARBA" id="ARBA00023136"/>
    </source>
</evidence>
<dbReference type="GO" id="GO:0016787">
    <property type="term" value="F:hydrolase activity"/>
    <property type="evidence" value="ECO:0007669"/>
    <property type="project" value="UniProtKB-KW"/>
</dbReference>
<dbReference type="RefSeq" id="WP_271314922.1">
    <property type="nucleotide sequence ID" value="NZ_JABXJJ020000049.1"/>
</dbReference>
<dbReference type="SMART" id="SM00014">
    <property type="entry name" value="acidPPc"/>
    <property type="match status" value="1"/>
</dbReference>
<feature type="domain" description="DAGKc" evidence="7">
    <location>
        <begin position="229"/>
        <end position="318"/>
    </location>
</feature>
<protein>
    <submittedName>
        <fullName evidence="8">Phosphatase PAP2 family protein</fullName>
    </submittedName>
</protein>
<dbReference type="SUPFAM" id="SSF111331">
    <property type="entry name" value="NAD kinase/diacylglycerol kinase-like"/>
    <property type="match status" value="1"/>
</dbReference>
<dbReference type="InterPro" id="IPR000326">
    <property type="entry name" value="PAP2/HPO"/>
</dbReference>
<dbReference type="AlphaFoldDB" id="A0AA90HA68"/>
<reference evidence="8" key="1">
    <citation type="submission" date="2023-05" db="EMBL/GenBank/DDBJ databases">
        <title>Streptantibioticus silvisoli sp. nov., acidotolerant actinomycetes 1 from pine litter.</title>
        <authorList>
            <person name="Swiecimska M."/>
            <person name="Golinska P."/>
            <person name="Sangal V."/>
            <person name="Wachnowicz B."/>
            <person name="Goodfellow M."/>
        </authorList>
    </citation>
    <scope>NUCLEOTIDE SEQUENCE</scope>
    <source>
        <strain evidence="8">SL13</strain>
    </source>
</reference>
<keyword evidence="5" id="KW-1133">Transmembrane helix</keyword>
<dbReference type="Pfam" id="PF01569">
    <property type="entry name" value="PAP2"/>
    <property type="match status" value="1"/>
</dbReference>
<evidence type="ECO:0000256" key="2">
    <source>
        <dbReference type="ARBA" id="ARBA00022475"/>
    </source>
</evidence>
<evidence type="ECO:0000259" key="7">
    <source>
        <dbReference type="PROSITE" id="PS50146"/>
    </source>
</evidence>
<dbReference type="InterPro" id="IPR036938">
    <property type="entry name" value="PAP2/HPO_sf"/>
</dbReference>
<keyword evidence="3" id="KW-0812">Transmembrane</keyword>
<evidence type="ECO:0000313" key="8">
    <source>
        <dbReference type="EMBL" id="MDI5973658.1"/>
    </source>
</evidence>
<dbReference type="GO" id="GO:0016301">
    <property type="term" value="F:kinase activity"/>
    <property type="evidence" value="ECO:0007669"/>
    <property type="project" value="InterPro"/>
</dbReference>
<dbReference type="EMBL" id="JABXJJ020000049">
    <property type="protein sequence ID" value="MDI5973658.1"/>
    <property type="molecule type" value="Genomic_DNA"/>
</dbReference>
<comment type="caution">
    <text evidence="8">The sequence shown here is derived from an EMBL/GenBank/DDBJ whole genome shotgun (WGS) entry which is preliminary data.</text>
</comment>
<dbReference type="GO" id="GO:0005886">
    <property type="term" value="C:plasma membrane"/>
    <property type="evidence" value="ECO:0007669"/>
    <property type="project" value="UniProtKB-SubCell"/>
</dbReference>
<accession>A0AA90HA68</accession>
<keyword evidence="4" id="KW-0378">Hydrolase</keyword>
<gene>
    <name evidence="8" type="ORF">POF50_030695</name>
</gene>
<dbReference type="InterPro" id="IPR001206">
    <property type="entry name" value="Diacylglycerol_kinase_cat_dom"/>
</dbReference>
<dbReference type="Gene3D" id="1.20.144.10">
    <property type="entry name" value="Phosphatidic acid phosphatase type 2/haloperoxidase"/>
    <property type="match status" value="1"/>
</dbReference>
<evidence type="ECO:0000256" key="5">
    <source>
        <dbReference type="ARBA" id="ARBA00022989"/>
    </source>
</evidence>
<dbReference type="InterPro" id="IPR016064">
    <property type="entry name" value="NAD/diacylglycerol_kinase_sf"/>
</dbReference>
<sequence length="489" mass="50824">MRRLLKWDRQLFGQVAATRWPGADAVLPRLSRAANHGVLWMGAAAALAAAGGKPGRRAALRGLGSLALASAVVNTVGKHAVGRPRPVLDAVPLIRRLHRQPFTTSFPSGHSASAAAFTAGVLLETPAWGLALVPLAAAVAFSRVYTGAHYPSDVLAGVAVGAGAALAVRGLVPERRDTAPPRAEAPALNAGEGLTVVVNTASGVPEILMPAADQLRLLLPKARVLEATEDDDLAALLDEAARAAAEDGGALGVHGGDGTINTAAAAATRHHVPLAVFPGGTRNHLSVDLGIRDLGDTAAAVQAGHAAAIDLATFQGADGEPVLFVNTFSIGAYPELVRVRERWSRRLGSWPASVLAAVHVLRTAEPVEITLGGRPRRIWLLFAGNCAYRSVGLAPLRRTDLADGTLDVRVVDAGPYPRSRLVAAALTGGLGRKGSAGSPVYTAVRRRSLRVGGLHPGTRLAYDGEVAAAPEELTIRKSQRGLVVYRPQR</sequence>
<keyword evidence="2" id="KW-1003">Cell membrane</keyword>
<keyword evidence="6" id="KW-0472">Membrane</keyword>
<comment type="subcellular location">
    <subcellularLocation>
        <location evidence="1">Cell membrane</location>
        <topology evidence="1">Multi-pass membrane protein</topology>
    </subcellularLocation>
</comment>
<dbReference type="Gene3D" id="2.60.200.40">
    <property type="match status" value="1"/>
</dbReference>
<dbReference type="SMART" id="SM00046">
    <property type="entry name" value="DAGKc"/>
    <property type="match status" value="1"/>
</dbReference>
<dbReference type="PANTHER" id="PTHR14969">
    <property type="entry name" value="SPHINGOSINE-1-PHOSPHATE PHOSPHOHYDROLASE"/>
    <property type="match status" value="1"/>
</dbReference>
<dbReference type="SUPFAM" id="SSF48317">
    <property type="entry name" value="Acid phosphatase/Vanadium-dependent haloperoxidase"/>
    <property type="match status" value="1"/>
</dbReference>
<dbReference type="PROSITE" id="PS50146">
    <property type="entry name" value="DAGK"/>
    <property type="match status" value="1"/>
</dbReference>
<evidence type="ECO:0000256" key="4">
    <source>
        <dbReference type="ARBA" id="ARBA00022801"/>
    </source>
</evidence>
<dbReference type="Pfam" id="PF00781">
    <property type="entry name" value="DAGK_cat"/>
    <property type="match status" value="1"/>
</dbReference>
<proteinExistence type="predicted"/>
<name>A0AA90HA68_9ACTN</name>
<dbReference type="CDD" id="cd01610">
    <property type="entry name" value="PAP2_like"/>
    <property type="match status" value="1"/>
</dbReference>
<evidence type="ECO:0000256" key="3">
    <source>
        <dbReference type="ARBA" id="ARBA00022692"/>
    </source>
</evidence>
<organism evidence="8">
    <name type="scientific">Streptantibioticus silvisoli</name>
    <dbReference type="NCBI Taxonomy" id="2705255"/>
    <lineage>
        <taxon>Bacteria</taxon>
        <taxon>Bacillati</taxon>
        <taxon>Actinomycetota</taxon>
        <taxon>Actinomycetes</taxon>
        <taxon>Kitasatosporales</taxon>
        <taxon>Streptomycetaceae</taxon>
        <taxon>Streptantibioticus</taxon>
    </lineage>
</organism>
<dbReference type="PANTHER" id="PTHR14969:SF62">
    <property type="entry name" value="DECAPRENYLPHOSPHORYL-5-PHOSPHORIBOSE PHOSPHATASE RV3807C-RELATED"/>
    <property type="match status" value="1"/>
</dbReference>
<dbReference type="Gene3D" id="3.40.50.10330">
    <property type="entry name" value="Probable inorganic polyphosphate/atp-NAD kinase, domain 1"/>
    <property type="match status" value="1"/>
</dbReference>
<dbReference type="InterPro" id="IPR017438">
    <property type="entry name" value="ATP-NAD_kinase_N"/>
</dbReference>